<organism evidence="3 4">
    <name type="scientific">Limnovirga soli</name>
    <dbReference type="NCBI Taxonomy" id="2656915"/>
    <lineage>
        <taxon>Bacteria</taxon>
        <taxon>Pseudomonadati</taxon>
        <taxon>Bacteroidota</taxon>
        <taxon>Chitinophagia</taxon>
        <taxon>Chitinophagales</taxon>
        <taxon>Chitinophagaceae</taxon>
        <taxon>Limnovirga</taxon>
    </lineage>
</organism>
<evidence type="ECO:0000313" key="3">
    <source>
        <dbReference type="EMBL" id="NNV54242.1"/>
    </source>
</evidence>
<gene>
    <name evidence="3" type="ORF">GD597_02140</name>
</gene>
<dbReference type="AlphaFoldDB" id="A0A8J8JQ20"/>
<reference evidence="3" key="1">
    <citation type="submission" date="2019-10" db="EMBL/GenBank/DDBJ databases">
        <title>Draft genome sequence of Panacibacter sp. KCS-6.</title>
        <authorList>
            <person name="Yim K.J."/>
        </authorList>
    </citation>
    <scope>NUCLEOTIDE SEQUENCE</scope>
    <source>
        <strain evidence="3">KCS-6</strain>
    </source>
</reference>
<dbReference type="Proteomes" id="UP000598971">
    <property type="component" value="Unassembled WGS sequence"/>
</dbReference>
<protein>
    <recommendedName>
        <fullName evidence="2">Cyclophilin-like domain-containing protein</fullName>
    </recommendedName>
</protein>
<comment type="caution">
    <text evidence="3">The sequence shown here is derived from an EMBL/GenBank/DDBJ whole genome shotgun (WGS) entry which is preliminary data.</text>
</comment>
<sequence length="154" mass="16913">MKITFAFLLSISCIQLFACTTTNENNKIHYPDNTINIDTTSMKIIIGDAVFTAILNNNATVKAFKAKLPITLKMKELNGNEKYVELPENLPNNGVNPGTIQTGDIMLYGSNILVLFYKSFSTSYSYTRIGRIENSTGLSKALGAANVTITFEAD</sequence>
<feature type="domain" description="Cyclophilin-like" evidence="2">
    <location>
        <begin position="44"/>
        <end position="152"/>
    </location>
</feature>
<dbReference type="SUPFAM" id="SSF50891">
    <property type="entry name" value="Cyclophilin-like"/>
    <property type="match status" value="1"/>
</dbReference>
<proteinExistence type="predicted"/>
<dbReference type="Pfam" id="PF18050">
    <property type="entry name" value="Cyclophil_like2"/>
    <property type="match status" value="1"/>
</dbReference>
<name>A0A8J8JQ20_9BACT</name>
<accession>A0A8J8JQ20</accession>
<feature type="signal peptide" evidence="1">
    <location>
        <begin position="1"/>
        <end position="18"/>
    </location>
</feature>
<evidence type="ECO:0000256" key="1">
    <source>
        <dbReference type="SAM" id="SignalP"/>
    </source>
</evidence>
<dbReference type="InterPro" id="IPR029000">
    <property type="entry name" value="Cyclophilin-like_dom_sf"/>
</dbReference>
<dbReference type="InterPro" id="IPR041183">
    <property type="entry name" value="Cyclophilin-like"/>
</dbReference>
<dbReference type="Gene3D" id="2.40.100.20">
    <property type="match status" value="1"/>
</dbReference>
<keyword evidence="1" id="KW-0732">Signal</keyword>
<evidence type="ECO:0000313" key="4">
    <source>
        <dbReference type="Proteomes" id="UP000598971"/>
    </source>
</evidence>
<evidence type="ECO:0000259" key="2">
    <source>
        <dbReference type="Pfam" id="PF18050"/>
    </source>
</evidence>
<dbReference type="EMBL" id="WHPF01000002">
    <property type="protein sequence ID" value="NNV54242.1"/>
    <property type="molecule type" value="Genomic_DNA"/>
</dbReference>
<keyword evidence="4" id="KW-1185">Reference proteome</keyword>
<feature type="chain" id="PRO_5035314191" description="Cyclophilin-like domain-containing protein" evidence="1">
    <location>
        <begin position="19"/>
        <end position="154"/>
    </location>
</feature>